<dbReference type="PROSITE" id="PS51257">
    <property type="entry name" value="PROKAR_LIPOPROTEIN"/>
    <property type="match status" value="1"/>
</dbReference>
<dbReference type="EMBL" id="BMAV01013505">
    <property type="protein sequence ID" value="GFY61217.1"/>
    <property type="molecule type" value="Genomic_DNA"/>
</dbReference>
<reference evidence="1" key="1">
    <citation type="submission" date="2020-08" db="EMBL/GenBank/DDBJ databases">
        <title>Multicomponent nature underlies the extraordinary mechanical properties of spider dragline silk.</title>
        <authorList>
            <person name="Kono N."/>
            <person name="Nakamura H."/>
            <person name="Mori M."/>
            <person name="Yoshida Y."/>
            <person name="Ohtoshi R."/>
            <person name="Malay A.D."/>
            <person name="Moran D.A.P."/>
            <person name="Tomita M."/>
            <person name="Numata K."/>
            <person name="Arakawa K."/>
        </authorList>
    </citation>
    <scope>NUCLEOTIDE SEQUENCE</scope>
</reference>
<evidence type="ECO:0000313" key="2">
    <source>
        <dbReference type="Proteomes" id="UP000886998"/>
    </source>
</evidence>
<dbReference type="AlphaFoldDB" id="A0A8X7CCF0"/>
<proteinExistence type="predicted"/>
<keyword evidence="2" id="KW-1185">Reference proteome</keyword>
<dbReference type="Proteomes" id="UP000886998">
    <property type="component" value="Unassembled WGS sequence"/>
</dbReference>
<comment type="caution">
    <text evidence="1">The sequence shown here is derived from an EMBL/GenBank/DDBJ whole genome shotgun (WGS) entry which is preliminary data.</text>
</comment>
<gene>
    <name evidence="1" type="ORF">TNIN_103751</name>
</gene>
<organism evidence="1 2">
    <name type="scientific">Trichonephila inaurata madagascariensis</name>
    <dbReference type="NCBI Taxonomy" id="2747483"/>
    <lineage>
        <taxon>Eukaryota</taxon>
        <taxon>Metazoa</taxon>
        <taxon>Ecdysozoa</taxon>
        <taxon>Arthropoda</taxon>
        <taxon>Chelicerata</taxon>
        <taxon>Arachnida</taxon>
        <taxon>Araneae</taxon>
        <taxon>Araneomorphae</taxon>
        <taxon>Entelegynae</taxon>
        <taxon>Araneoidea</taxon>
        <taxon>Nephilidae</taxon>
        <taxon>Trichonephila</taxon>
        <taxon>Trichonephila inaurata</taxon>
    </lineage>
</organism>
<protein>
    <submittedName>
        <fullName evidence="1">Uncharacterized protein</fullName>
    </submittedName>
</protein>
<sequence length="133" mass="14996">MPSPFKCGSASCYFSQGCKEERKSEPQSFQKPCLMFCSYFHGSLWLEVTGSSSGTLREGHHLLRMCKHRSWDFRLGDWTWDLLTRNELAASGSILLANLFGFSLASSSYILIGSEDIGDIRSEGAALWWKIDE</sequence>
<evidence type="ECO:0000313" key="1">
    <source>
        <dbReference type="EMBL" id="GFY61217.1"/>
    </source>
</evidence>
<accession>A0A8X7CCF0</accession>
<name>A0A8X7CCF0_9ARAC</name>